<dbReference type="OrthoDB" id="8592692at2"/>
<feature type="compositionally biased region" description="Pro residues" evidence="1">
    <location>
        <begin position="72"/>
        <end position="83"/>
    </location>
</feature>
<proteinExistence type="predicted"/>
<feature type="signal peptide" evidence="2">
    <location>
        <begin position="1"/>
        <end position="16"/>
    </location>
</feature>
<evidence type="ECO:0008006" key="5">
    <source>
        <dbReference type="Google" id="ProtNLM"/>
    </source>
</evidence>
<sequence length="164" mass="16704">MRALALLLCLSLAACGGGERNGSGPVADTSDMPVAQESPTGTAMDDTPADGAAVSGAQAPAAPEILPESSPESPPETAPPSEPPFLAQQRALCRERGGQLMARGTSGLYACVETTRDGGQACDEGSDCEGLCLARSGTCAPLTPIFGCQEVYTARGRRETLCTE</sequence>
<accession>A0A2U2C9E5</accession>
<organism evidence="3 4">
    <name type="scientific">Pararhodobacter marinus</name>
    <dbReference type="NCBI Taxonomy" id="2184063"/>
    <lineage>
        <taxon>Bacteria</taxon>
        <taxon>Pseudomonadati</taxon>
        <taxon>Pseudomonadota</taxon>
        <taxon>Alphaproteobacteria</taxon>
        <taxon>Rhodobacterales</taxon>
        <taxon>Paracoccaceae</taxon>
        <taxon>Pararhodobacter</taxon>
    </lineage>
</organism>
<feature type="region of interest" description="Disordered" evidence="1">
    <location>
        <begin position="19"/>
        <end position="87"/>
    </location>
</feature>
<feature type="chain" id="PRO_5015582740" description="Lipoprotein" evidence="2">
    <location>
        <begin position="17"/>
        <end position="164"/>
    </location>
</feature>
<protein>
    <recommendedName>
        <fullName evidence="5">Lipoprotein</fullName>
    </recommendedName>
</protein>
<dbReference type="GeneID" id="94365408"/>
<keyword evidence="4" id="KW-1185">Reference proteome</keyword>
<evidence type="ECO:0000256" key="2">
    <source>
        <dbReference type="SAM" id="SignalP"/>
    </source>
</evidence>
<reference evidence="3 4" key="1">
    <citation type="submission" date="2018-05" db="EMBL/GenBank/DDBJ databases">
        <title>Pararhodobacter marina sp. nov., isolated from deep-sea water of the Indian Ocean.</title>
        <authorList>
            <person name="Lai Q.Sr."/>
            <person name="Liu X."/>
            <person name="Shao Z."/>
        </authorList>
    </citation>
    <scope>NUCLEOTIDE SEQUENCE [LARGE SCALE GENOMIC DNA]</scope>
    <source>
        <strain evidence="3 4">CIC4N-9</strain>
    </source>
</reference>
<evidence type="ECO:0000313" key="3">
    <source>
        <dbReference type="EMBL" id="PWE28505.1"/>
    </source>
</evidence>
<dbReference type="PROSITE" id="PS51257">
    <property type="entry name" value="PROKAR_LIPOPROTEIN"/>
    <property type="match status" value="1"/>
</dbReference>
<evidence type="ECO:0000313" key="4">
    <source>
        <dbReference type="Proteomes" id="UP000244940"/>
    </source>
</evidence>
<evidence type="ECO:0000256" key="1">
    <source>
        <dbReference type="SAM" id="MobiDB-lite"/>
    </source>
</evidence>
<dbReference type="RefSeq" id="WP_109533366.1">
    <property type="nucleotide sequence ID" value="NZ_QEYD01000006.1"/>
</dbReference>
<name>A0A2U2C9E5_9RHOB</name>
<comment type="caution">
    <text evidence="3">The sequence shown here is derived from an EMBL/GenBank/DDBJ whole genome shotgun (WGS) entry which is preliminary data.</text>
</comment>
<dbReference type="AlphaFoldDB" id="A0A2U2C9E5"/>
<dbReference type="Proteomes" id="UP000244940">
    <property type="component" value="Unassembled WGS sequence"/>
</dbReference>
<dbReference type="EMBL" id="QEYD01000006">
    <property type="protein sequence ID" value="PWE28505.1"/>
    <property type="molecule type" value="Genomic_DNA"/>
</dbReference>
<gene>
    <name evidence="3" type="ORF">C4N9_10950</name>
</gene>
<feature type="compositionally biased region" description="Low complexity" evidence="1">
    <location>
        <begin position="49"/>
        <end position="71"/>
    </location>
</feature>
<keyword evidence="2" id="KW-0732">Signal</keyword>